<evidence type="ECO:0000313" key="10">
    <source>
        <dbReference type="Proteomes" id="UP000693672"/>
    </source>
</evidence>
<comment type="caution">
    <text evidence="9">The sequence shown here is derived from an EMBL/GenBank/DDBJ whole genome shotgun (WGS) entry which is preliminary data.</text>
</comment>
<dbReference type="PANTHER" id="PTHR33778:SF1">
    <property type="entry name" value="MAGNESIUM TRANSPORTER YHID-RELATED"/>
    <property type="match status" value="1"/>
</dbReference>
<feature type="transmembrane region" description="Helical" evidence="7">
    <location>
        <begin position="118"/>
        <end position="135"/>
    </location>
</feature>
<evidence type="ECO:0000256" key="5">
    <source>
        <dbReference type="ARBA" id="ARBA00022989"/>
    </source>
</evidence>
<dbReference type="Pfam" id="PF02308">
    <property type="entry name" value="MgtC"/>
    <property type="match status" value="1"/>
</dbReference>
<feature type="transmembrane region" description="Helical" evidence="7">
    <location>
        <begin position="96"/>
        <end position="113"/>
    </location>
</feature>
<feature type="transmembrane region" description="Helical" evidence="7">
    <location>
        <begin position="48"/>
        <end position="69"/>
    </location>
</feature>
<evidence type="ECO:0000256" key="3">
    <source>
        <dbReference type="ARBA" id="ARBA00022475"/>
    </source>
</evidence>
<dbReference type="Proteomes" id="UP000693672">
    <property type="component" value="Unassembled WGS sequence"/>
</dbReference>
<proteinExistence type="inferred from homology"/>
<sequence length="176" mass="18975">MKLGEDLNDLDSVWHIDTLGVVLRLTLAVILGGAIGFEREWKKRAAGFRTHILVCLAAACLMVLSIYGFEDFYSDPANWTEDSGGDPNLLADPARLAAQVISGIGFLGAGAILQKNESIIGLTTAATVWVVAAVGLCVGAGFYYCAVLLTVMSLFTLTGLKYVEGWFRIKKQQSEK</sequence>
<evidence type="ECO:0000256" key="2">
    <source>
        <dbReference type="ARBA" id="ARBA00009298"/>
    </source>
</evidence>
<dbReference type="InterPro" id="IPR049177">
    <property type="entry name" value="MgtC_SapB_SrpB_YhiD_N"/>
</dbReference>
<organism evidence="9 10">
    <name type="scientific">Paenibacillus solanacearum</name>
    <dbReference type="NCBI Taxonomy" id="2048548"/>
    <lineage>
        <taxon>Bacteria</taxon>
        <taxon>Bacillati</taxon>
        <taxon>Bacillota</taxon>
        <taxon>Bacilli</taxon>
        <taxon>Bacillales</taxon>
        <taxon>Paenibacillaceae</taxon>
        <taxon>Paenibacillus</taxon>
    </lineage>
</organism>
<protein>
    <submittedName>
        <fullName evidence="9">Protein SapB</fullName>
    </submittedName>
</protein>
<evidence type="ECO:0000256" key="4">
    <source>
        <dbReference type="ARBA" id="ARBA00022692"/>
    </source>
</evidence>
<name>A0A916K7R6_9BACL</name>
<dbReference type="InterPro" id="IPR003416">
    <property type="entry name" value="MgtC/SapB/SrpB/YhiD_fam"/>
</dbReference>
<keyword evidence="6 7" id="KW-0472">Membrane</keyword>
<reference evidence="9" key="1">
    <citation type="submission" date="2021-06" db="EMBL/GenBank/DDBJ databases">
        <authorList>
            <person name="Criscuolo A."/>
        </authorList>
    </citation>
    <scope>NUCLEOTIDE SEQUENCE</scope>
    <source>
        <strain evidence="9">CIP111600</strain>
    </source>
</reference>
<accession>A0A916K7R6</accession>
<evidence type="ECO:0000313" key="9">
    <source>
        <dbReference type="EMBL" id="CAG7642914.1"/>
    </source>
</evidence>
<gene>
    <name evidence="9" type="primary">sapB_3</name>
    <name evidence="9" type="ORF">PAESOLCIP111_04401</name>
</gene>
<dbReference type="EMBL" id="CAJVAS010000023">
    <property type="protein sequence ID" value="CAG7642914.1"/>
    <property type="molecule type" value="Genomic_DNA"/>
</dbReference>
<comment type="subcellular location">
    <subcellularLocation>
        <location evidence="1">Cell membrane</location>
        <topology evidence="1">Multi-pass membrane protein</topology>
    </subcellularLocation>
</comment>
<feature type="domain" description="MgtC/SapB/SrpB/YhiD N-terminal" evidence="8">
    <location>
        <begin position="25"/>
        <end position="164"/>
    </location>
</feature>
<evidence type="ECO:0000256" key="6">
    <source>
        <dbReference type="ARBA" id="ARBA00023136"/>
    </source>
</evidence>
<comment type="similarity">
    <text evidence="2">Belongs to the MgtC/SapB family.</text>
</comment>
<feature type="transmembrane region" description="Helical" evidence="7">
    <location>
        <begin position="141"/>
        <end position="163"/>
    </location>
</feature>
<feature type="transmembrane region" description="Helical" evidence="7">
    <location>
        <begin position="12"/>
        <end position="36"/>
    </location>
</feature>
<evidence type="ECO:0000256" key="7">
    <source>
        <dbReference type="SAM" id="Phobius"/>
    </source>
</evidence>
<dbReference type="AlphaFoldDB" id="A0A916K7R6"/>
<keyword evidence="5 7" id="KW-1133">Transmembrane helix</keyword>
<keyword evidence="10" id="KW-1185">Reference proteome</keyword>
<evidence type="ECO:0000259" key="8">
    <source>
        <dbReference type="Pfam" id="PF02308"/>
    </source>
</evidence>
<evidence type="ECO:0000256" key="1">
    <source>
        <dbReference type="ARBA" id="ARBA00004651"/>
    </source>
</evidence>
<keyword evidence="3" id="KW-1003">Cell membrane</keyword>
<keyword evidence="4 7" id="KW-0812">Transmembrane</keyword>
<dbReference type="GO" id="GO:0005886">
    <property type="term" value="C:plasma membrane"/>
    <property type="evidence" value="ECO:0007669"/>
    <property type="project" value="UniProtKB-SubCell"/>
</dbReference>
<dbReference type="PANTHER" id="PTHR33778">
    <property type="entry name" value="PROTEIN MGTC"/>
    <property type="match status" value="1"/>
</dbReference>